<organism evidence="1 2">
    <name type="scientific">Aristolochia fimbriata</name>
    <name type="common">White veined hardy Dutchman's pipe vine</name>
    <dbReference type="NCBI Taxonomy" id="158543"/>
    <lineage>
        <taxon>Eukaryota</taxon>
        <taxon>Viridiplantae</taxon>
        <taxon>Streptophyta</taxon>
        <taxon>Embryophyta</taxon>
        <taxon>Tracheophyta</taxon>
        <taxon>Spermatophyta</taxon>
        <taxon>Magnoliopsida</taxon>
        <taxon>Magnoliidae</taxon>
        <taxon>Piperales</taxon>
        <taxon>Aristolochiaceae</taxon>
        <taxon>Aristolochia</taxon>
    </lineage>
</organism>
<evidence type="ECO:0000313" key="2">
    <source>
        <dbReference type="Proteomes" id="UP000825729"/>
    </source>
</evidence>
<dbReference type="AlphaFoldDB" id="A0AAV7DZQ7"/>
<proteinExistence type="predicted"/>
<reference evidence="1 2" key="1">
    <citation type="submission" date="2021-07" db="EMBL/GenBank/DDBJ databases">
        <title>The Aristolochia fimbriata genome: insights into angiosperm evolution, floral development and chemical biosynthesis.</title>
        <authorList>
            <person name="Jiao Y."/>
        </authorList>
    </citation>
    <scope>NUCLEOTIDE SEQUENCE [LARGE SCALE GENOMIC DNA]</scope>
    <source>
        <strain evidence="1">IBCAS-2021</strain>
        <tissue evidence="1">Leaf</tissue>
    </source>
</reference>
<accession>A0AAV7DZQ7</accession>
<comment type="caution">
    <text evidence="1">The sequence shown here is derived from an EMBL/GenBank/DDBJ whole genome shotgun (WGS) entry which is preliminary data.</text>
</comment>
<keyword evidence="2" id="KW-1185">Reference proteome</keyword>
<name>A0AAV7DZQ7_ARIFI</name>
<dbReference type="EMBL" id="JAINDJ010000007">
    <property type="protein sequence ID" value="KAG9441061.1"/>
    <property type="molecule type" value="Genomic_DNA"/>
</dbReference>
<dbReference type="PANTHER" id="PTHR37181:SF1">
    <property type="entry name" value="F6A14.6 PROTEIN"/>
    <property type="match status" value="1"/>
</dbReference>
<gene>
    <name evidence="1" type="ORF">H6P81_016915</name>
</gene>
<protein>
    <submittedName>
        <fullName evidence="1">Uncharacterized protein</fullName>
    </submittedName>
</protein>
<dbReference type="Proteomes" id="UP000825729">
    <property type="component" value="Unassembled WGS sequence"/>
</dbReference>
<evidence type="ECO:0000313" key="1">
    <source>
        <dbReference type="EMBL" id="KAG9441061.1"/>
    </source>
</evidence>
<dbReference type="PANTHER" id="PTHR37181">
    <property type="entry name" value="F6A14.6 PROTEIN"/>
    <property type="match status" value="1"/>
</dbReference>
<sequence>MSMLEIITKAISAVSDHQKQSAPSKFPIILNADNIFPQLKPETNDSDESPSIKKVVGWEISSLDSQIMDSTAWLVTKLKRKLKASKSFTTDEFLKLLNFFLKKCGENAGISIEVQASEGSKYSSRLIEKHGAFIGPELAGLIAECCVALEVWDLLETLILQRLIKHSSFGNLIVMLIEKKKSHLLTLCVKSATDLQPSDLLAILKYFLAIDSCGSMKEVKEEWEAQERTAIDKVIKKKTPLNKQVAIQLMAANDGFSGSEKGLHYLFTSINTEDAALSWAIGELEGPEVIKLVRYLTKWLDKYEKFPQLVGAASKGISEASKGVPSLESVVMSAGMIMDEHFSYLVLQREFYDELRIFEEKVKILVEEAKLCSDIADMIEILRSQED</sequence>